<dbReference type="GeneID" id="110088777"/>
<feature type="transmembrane region" description="Helical" evidence="7">
    <location>
        <begin position="264"/>
        <end position="285"/>
    </location>
</feature>
<dbReference type="AlphaFoldDB" id="A0A6J0V629"/>
<dbReference type="InterPro" id="IPR029723">
    <property type="entry name" value="GPR137"/>
</dbReference>
<feature type="compositionally biased region" description="Low complexity" evidence="6">
    <location>
        <begin position="23"/>
        <end position="58"/>
    </location>
</feature>
<dbReference type="RefSeq" id="XP_020666955.2">
    <property type="nucleotide sequence ID" value="XM_020811296.2"/>
</dbReference>
<protein>
    <submittedName>
        <fullName evidence="9">Integral membrane protein GPR137C isoform X1</fullName>
    </submittedName>
</protein>
<dbReference type="PANTHER" id="PTHR15146:SF1">
    <property type="entry name" value="INTEGRAL MEMBRANE PROTEIN GPR137C"/>
    <property type="match status" value="1"/>
</dbReference>
<evidence type="ECO:0000256" key="3">
    <source>
        <dbReference type="ARBA" id="ARBA00022989"/>
    </source>
</evidence>
<evidence type="ECO:0000256" key="4">
    <source>
        <dbReference type="ARBA" id="ARBA00023136"/>
    </source>
</evidence>
<dbReference type="Proteomes" id="UP001652642">
    <property type="component" value="Chromosome 1"/>
</dbReference>
<dbReference type="PANTHER" id="PTHR15146">
    <property type="entry name" value="INTEGRAL MEMBRANE PROTEIN GPR137"/>
    <property type="match status" value="1"/>
</dbReference>
<evidence type="ECO:0000313" key="8">
    <source>
        <dbReference type="Proteomes" id="UP001652642"/>
    </source>
</evidence>
<evidence type="ECO:0000256" key="7">
    <source>
        <dbReference type="SAM" id="Phobius"/>
    </source>
</evidence>
<name>A0A6J0V629_9SAUR</name>
<sequence>MVALQGGSGAPGGGTPPPPSPSPSSASSSSSSSSSSVPSSAASPSSPSSPCSSSPSPGPASPGLELGLSLGQALLYAAAFLVAYLQLWLLLWGQRGEKRLGYRSVGLFLGLLWAALRTVLFACYLQRALQPGAPIPPALRLPPFPRWLLACFPVCLLFATACLLNLYFAEVIFKVKCVAEFNRYKALLYMGSISTSLLFIFVNLTCALLAQDEVPEDQLTWAVFTQAVVNDSLFILCAVLLACSMYKLSRMSSANVYLESKGTSVCQAVSVGSVVVLLYSSRAFYNLVAVAISPEHMFNYGWDSLSDKGQGEKASSEEYVVFGVVLFLWEFIPTMFVVLFFRAQRLSQNLAPAGMINSHSYNSRAYFFDNPRRYDSDDDLPRLCGGSLTTPQSSGWYGSLTGSDGCGMIPPLVAPPMDVTPLLFTHGSLEARNLNSRLMLQNSS</sequence>
<comment type="subcellular location">
    <subcellularLocation>
        <location evidence="1">Lysosome membrane</location>
        <topology evidence="1">Multi-pass membrane protein</topology>
    </subcellularLocation>
</comment>
<dbReference type="CTD" id="283554"/>
<keyword evidence="5" id="KW-0458">Lysosome</keyword>
<keyword evidence="4 7" id="KW-0472">Membrane</keyword>
<dbReference type="GO" id="GO:0005765">
    <property type="term" value="C:lysosomal membrane"/>
    <property type="evidence" value="ECO:0007669"/>
    <property type="project" value="UniProtKB-SubCell"/>
</dbReference>
<organism evidence="8 9">
    <name type="scientific">Pogona vitticeps</name>
    <name type="common">central bearded dragon</name>
    <dbReference type="NCBI Taxonomy" id="103695"/>
    <lineage>
        <taxon>Eukaryota</taxon>
        <taxon>Metazoa</taxon>
        <taxon>Chordata</taxon>
        <taxon>Craniata</taxon>
        <taxon>Vertebrata</taxon>
        <taxon>Euteleostomi</taxon>
        <taxon>Lepidosauria</taxon>
        <taxon>Squamata</taxon>
        <taxon>Bifurcata</taxon>
        <taxon>Unidentata</taxon>
        <taxon>Episquamata</taxon>
        <taxon>Toxicofera</taxon>
        <taxon>Iguania</taxon>
        <taxon>Acrodonta</taxon>
        <taxon>Agamidae</taxon>
        <taxon>Amphibolurinae</taxon>
        <taxon>Pogona</taxon>
    </lineage>
</organism>
<evidence type="ECO:0000256" key="2">
    <source>
        <dbReference type="ARBA" id="ARBA00022692"/>
    </source>
</evidence>
<feature type="region of interest" description="Disordered" evidence="6">
    <location>
        <begin position="1"/>
        <end position="58"/>
    </location>
</feature>
<evidence type="ECO:0000313" key="9">
    <source>
        <dbReference type="RefSeq" id="XP_020666955.2"/>
    </source>
</evidence>
<keyword evidence="8" id="KW-1185">Reference proteome</keyword>
<evidence type="ECO:0000256" key="6">
    <source>
        <dbReference type="SAM" id="MobiDB-lite"/>
    </source>
</evidence>
<accession>A0A6J0V629</accession>
<feature type="compositionally biased region" description="Gly residues" evidence="6">
    <location>
        <begin position="1"/>
        <end position="13"/>
    </location>
</feature>
<reference evidence="9" key="2">
    <citation type="submission" date="2025-08" db="UniProtKB">
        <authorList>
            <consortium name="RefSeq"/>
        </authorList>
    </citation>
    <scope>IDENTIFICATION</scope>
</reference>
<feature type="transmembrane region" description="Helical" evidence="7">
    <location>
        <begin position="319"/>
        <end position="341"/>
    </location>
</feature>
<feature type="transmembrane region" description="Helical" evidence="7">
    <location>
        <begin position="222"/>
        <end position="243"/>
    </location>
</feature>
<feature type="transmembrane region" description="Helical" evidence="7">
    <location>
        <begin position="147"/>
        <end position="167"/>
    </location>
</feature>
<keyword evidence="3 7" id="KW-1133">Transmembrane helix</keyword>
<feature type="transmembrane region" description="Helical" evidence="7">
    <location>
        <begin position="73"/>
        <end position="93"/>
    </location>
</feature>
<feature type="transmembrane region" description="Helical" evidence="7">
    <location>
        <begin position="105"/>
        <end position="127"/>
    </location>
</feature>
<dbReference type="OrthoDB" id="192544at2759"/>
<dbReference type="InParanoid" id="A0A6J0V629"/>
<keyword evidence="2 7" id="KW-0812">Transmembrane</keyword>
<evidence type="ECO:0000256" key="5">
    <source>
        <dbReference type="ARBA" id="ARBA00023228"/>
    </source>
</evidence>
<evidence type="ECO:0000256" key="1">
    <source>
        <dbReference type="ARBA" id="ARBA00004155"/>
    </source>
</evidence>
<feature type="transmembrane region" description="Helical" evidence="7">
    <location>
        <begin position="187"/>
        <end position="210"/>
    </location>
</feature>
<gene>
    <name evidence="9" type="primary">GPR137C</name>
</gene>
<dbReference type="KEGG" id="pvt:110088777"/>
<dbReference type="GO" id="GO:1904263">
    <property type="term" value="P:positive regulation of TORC1 signaling"/>
    <property type="evidence" value="ECO:0007669"/>
    <property type="project" value="TreeGrafter"/>
</dbReference>
<dbReference type="FunCoup" id="A0A6J0V629">
    <property type="interactions" value="80"/>
</dbReference>
<reference evidence="8" key="1">
    <citation type="submission" date="2025-05" db="UniProtKB">
        <authorList>
            <consortium name="RefSeq"/>
        </authorList>
    </citation>
    <scope>NUCLEOTIDE SEQUENCE [LARGE SCALE GENOMIC DNA]</scope>
</reference>
<proteinExistence type="predicted"/>